<organism evidence="1 2">
    <name type="scientific">Mesoterricola sediminis</name>
    <dbReference type="NCBI Taxonomy" id="2927980"/>
    <lineage>
        <taxon>Bacteria</taxon>
        <taxon>Pseudomonadati</taxon>
        <taxon>Acidobacteriota</taxon>
        <taxon>Holophagae</taxon>
        <taxon>Holophagales</taxon>
        <taxon>Holophagaceae</taxon>
        <taxon>Mesoterricola</taxon>
    </lineage>
</organism>
<dbReference type="SUPFAM" id="SSF54001">
    <property type="entry name" value="Cysteine proteinases"/>
    <property type="match status" value="1"/>
</dbReference>
<gene>
    <name evidence="1" type="ORF">METESE_06260</name>
</gene>
<dbReference type="InterPro" id="IPR038765">
    <property type="entry name" value="Papain-like_cys_pep_sf"/>
</dbReference>
<dbReference type="RefSeq" id="WP_316411064.1">
    <property type="nucleotide sequence ID" value="NZ_AP027081.1"/>
</dbReference>
<proteinExistence type="predicted"/>
<evidence type="ECO:0000313" key="2">
    <source>
        <dbReference type="Proteomes" id="UP001228113"/>
    </source>
</evidence>
<dbReference type="AlphaFoldDB" id="A0AA48KEP5"/>
<dbReference type="KEGG" id="msea:METESE_06260"/>
<evidence type="ECO:0008006" key="3">
    <source>
        <dbReference type="Google" id="ProtNLM"/>
    </source>
</evidence>
<dbReference type="Gene3D" id="3.10.620.30">
    <property type="match status" value="1"/>
</dbReference>
<sequence length="659" mass="72806">MIRRLLFSVLFALALPAQDVSRLPEWARGPAQAAQAEAPPAGAWAWGLFLRQEAAYTGGGEVRVRTLRLVKVLGERGLQEGAYTLHSLGGRASRLKHLKGWNLRPDGELVKLERDDVAWTDADSDGEVSTRVRTSAWLQRVAPGSLVAFEALTVERLPMGPDKVWYLPEDIPIRRWELAFAKRGGFFSDLSEVASPLETRNWAEWGLRPEPLEGGGLAANAIPPLPEHERATPYLPDILPKVLLRFQDPGDLRSAPRTTWAALGAWLWARYDEVRAPGSIPGLAGLPPREALAAISRWMRRELVYRAVYLTPERGWIPVSPAEVMRRRYGDCKDLATCLIAEAAQAGLKAFPALCRIQDGAIADDAPVSAYAFNHVIAAIRLPESLGWPAEVETPAGRFLLVDATARYTSMGLLPPDHRGRRLLICTPEGGIWVRVPDTATARPRVEVDLDGAAEASGAVQATVRIRESADAWGLREVAHVGGLDDLRRHLVRTGFQIPPGGALTDLSTGDPLDVDRPFEVRFKLRHPQGWYTTGTRGTLIDWGLPSAPAAAQKPGVPRRLPFQRRANRELVIHAAWTLPAPAQPSLPELKSDTPLRSLRWTARAEGPRLLLDLEDRLKDADFSWDRRPEGVQAWKADRQLIQKLLDQGLRFQWGAGAP</sequence>
<protein>
    <recommendedName>
        <fullName evidence="3">DUF3857 domain-containing protein</fullName>
    </recommendedName>
</protein>
<accession>A0AA48KEP5</accession>
<dbReference type="EMBL" id="AP027081">
    <property type="protein sequence ID" value="BDU75668.1"/>
    <property type="molecule type" value="Genomic_DNA"/>
</dbReference>
<keyword evidence="2" id="KW-1185">Reference proteome</keyword>
<reference evidence="1" key="1">
    <citation type="journal article" date="2023" name="Int. J. Syst. Evol. Microbiol.">
        <title>Mesoterricola silvestris gen. nov., sp. nov., Mesoterricola sediminis sp. nov., Geothrix oryzae sp. nov., Geothrix edaphica sp. nov., Geothrix rubra sp. nov., and Geothrix limicola sp. nov., six novel members of Acidobacteriota isolated from soils.</title>
        <authorList>
            <person name="Itoh H."/>
            <person name="Sugisawa Y."/>
            <person name="Mise K."/>
            <person name="Xu Z."/>
            <person name="Kuniyasu M."/>
            <person name="Ushijima N."/>
            <person name="Kawano K."/>
            <person name="Kobayashi E."/>
            <person name="Shiratori Y."/>
            <person name="Masuda Y."/>
            <person name="Senoo K."/>
        </authorList>
    </citation>
    <scope>NUCLEOTIDE SEQUENCE</scope>
    <source>
        <strain evidence="1">W786</strain>
    </source>
</reference>
<evidence type="ECO:0000313" key="1">
    <source>
        <dbReference type="EMBL" id="BDU75668.1"/>
    </source>
</evidence>
<name>A0AA48KEP5_9BACT</name>
<dbReference type="Proteomes" id="UP001228113">
    <property type="component" value="Chromosome"/>
</dbReference>